<gene>
    <name evidence="5" type="ORF">HNR73_004672</name>
</gene>
<proteinExistence type="predicted"/>
<feature type="domain" description="HTH arsR-type" evidence="4">
    <location>
        <begin position="13"/>
        <end position="121"/>
    </location>
</feature>
<evidence type="ECO:0000259" key="4">
    <source>
        <dbReference type="SMART" id="SM00418"/>
    </source>
</evidence>
<dbReference type="InterPro" id="IPR051081">
    <property type="entry name" value="HTH_MetalResp_TranReg"/>
</dbReference>
<dbReference type="PANTHER" id="PTHR33154">
    <property type="entry name" value="TRANSCRIPTIONAL REGULATOR, ARSR FAMILY"/>
    <property type="match status" value="1"/>
</dbReference>
<dbReference type="InterPro" id="IPR036388">
    <property type="entry name" value="WH-like_DNA-bd_sf"/>
</dbReference>
<dbReference type="PANTHER" id="PTHR33154:SF33">
    <property type="entry name" value="TRANSCRIPTIONAL REPRESSOR SDPR"/>
    <property type="match status" value="1"/>
</dbReference>
<keyword evidence="6" id="KW-1185">Reference proteome</keyword>
<keyword evidence="2 5" id="KW-0238">DNA-binding</keyword>
<dbReference type="GO" id="GO:0003700">
    <property type="term" value="F:DNA-binding transcription factor activity"/>
    <property type="evidence" value="ECO:0007669"/>
    <property type="project" value="InterPro"/>
</dbReference>
<sequence length="194" mass="20737">MTDTPLPAHTASRNLAGVAHPTRVRILALLRTDGPTTATALAARLGLNSGATSYHLRQLAEHGFVADDPERGNRRERWWKAAQDSTAPPEEDSLSDDTGLGVAYLRSVARVQSEDMQAAVDALPALPVTWRAAFDLSDYALRLTAEAAAELGAELHAVLRRYSADAAPLRSAADGTARVTVQLQMFPDLGDAGR</sequence>
<evidence type="ECO:0000256" key="3">
    <source>
        <dbReference type="ARBA" id="ARBA00023163"/>
    </source>
</evidence>
<dbReference type="SUPFAM" id="SSF46785">
    <property type="entry name" value="Winged helix' DNA-binding domain"/>
    <property type="match status" value="1"/>
</dbReference>
<accession>A0A841FWD5</accession>
<evidence type="ECO:0000256" key="2">
    <source>
        <dbReference type="ARBA" id="ARBA00023125"/>
    </source>
</evidence>
<dbReference type="InterPro" id="IPR001845">
    <property type="entry name" value="HTH_ArsR_DNA-bd_dom"/>
</dbReference>
<dbReference type="SMART" id="SM00418">
    <property type="entry name" value="HTH_ARSR"/>
    <property type="match status" value="1"/>
</dbReference>
<dbReference type="AlphaFoldDB" id="A0A841FWD5"/>
<evidence type="ECO:0000313" key="6">
    <source>
        <dbReference type="Proteomes" id="UP000548476"/>
    </source>
</evidence>
<dbReference type="InterPro" id="IPR011991">
    <property type="entry name" value="ArsR-like_HTH"/>
</dbReference>
<protein>
    <submittedName>
        <fullName evidence="5">DNA-binding transcriptional ArsR family regulator</fullName>
    </submittedName>
</protein>
<keyword evidence="3" id="KW-0804">Transcription</keyword>
<comment type="caution">
    <text evidence="5">The sequence shown here is derived from an EMBL/GenBank/DDBJ whole genome shotgun (WGS) entry which is preliminary data.</text>
</comment>
<evidence type="ECO:0000256" key="1">
    <source>
        <dbReference type="ARBA" id="ARBA00023015"/>
    </source>
</evidence>
<name>A0A841FWD5_9ACTN</name>
<reference evidence="5 6" key="1">
    <citation type="submission" date="2020-08" db="EMBL/GenBank/DDBJ databases">
        <title>Genomic Encyclopedia of Type Strains, Phase IV (KMG-IV): sequencing the most valuable type-strain genomes for metagenomic binning, comparative biology and taxonomic classification.</title>
        <authorList>
            <person name="Goeker M."/>
        </authorList>
    </citation>
    <scope>NUCLEOTIDE SEQUENCE [LARGE SCALE GENOMIC DNA]</scope>
    <source>
        <strain evidence="5 6">YIM 65646</strain>
    </source>
</reference>
<dbReference type="RefSeq" id="WP_184789640.1">
    <property type="nucleotide sequence ID" value="NZ_BONT01000058.1"/>
</dbReference>
<dbReference type="GO" id="GO:0003677">
    <property type="term" value="F:DNA binding"/>
    <property type="evidence" value="ECO:0007669"/>
    <property type="project" value="UniProtKB-KW"/>
</dbReference>
<organism evidence="5 6">
    <name type="scientific">Phytomonospora endophytica</name>
    <dbReference type="NCBI Taxonomy" id="714109"/>
    <lineage>
        <taxon>Bacteria</taxon>
        <taxon>Bacillati</taxon>
        <taxon>Actinomycetota</taxon>
        <taxon>Actinomycetes</taxon>
        <taxon>Micromonosporales</taxon>
        <taxon>Micromonosporaceae</taxon>
        <taxon>Phytomonospora</taxon>
    </lineage>
</organism>
<dbReference type="Pfam" id="PF12840">
    <property type="entry name" value="HTH_20"/>
    <property type="match status" value="1"/>
</dbReference>
<dbReference type="Proteomes" id="UP000548476">
    <property type="component" value="Unassembled WGS sequence"/>
</dbReference>
<keyword evidence="1" id="KW-0805">Transcription regulation</keyword>
<dbReference type="EMBL" id="JACHGT010000010">
    <property type="protein sequence ID" value="MBB6036799.1"/>
    <property type="molecule type" value="Genomic_DNA"/>
</dbReference>
<evidence type="ECO:0000313" key="5">
    <source>
        <dbReference type="EMBL" id="MBB6036799.1"/>
    </source>
</evidence>
<dbReference type="Gene3D" id="1.10.10.10">
    <property type="entry name" value="Winged helix-like DNA-binding domain superfamily/Winged helix DNA-binding domain"/>
    <property type="match status" value="1"/>
</dbReference>
<dbReference type="InterPro" id="IPR036390">
    <property type="entry name" value="WH_DNA-bd_sf"/>
</dbReference>
<dbReference type="CDD" id="cd00090">
    <property type="entry name" value="HTH_ARSR"/>
    <property type="match status" value="1"/>
</dbReference>